<gene>
    <name evidence="1" type="ORF">GCM10010346_24940</name>
</gene>
<protein>
    <recommendedName>
        <fullName evidence="3">Immediate-early protein 2</fullName>
    </recommendedName>
</protein>
<dbReference type="SUPFAM" id="SSF55961">
    <property type="entry name" value="Bet v1-like"/>
    <property type="match status" value="1"/>
</dbReference>
<dbReference type="Gene3D" id="3.30.530.20">
    <property type="match status" value="1"/>
</dbReference>
<dbReference type="InterPro" id="IPR019587">
    <property type="entry name" value="Polyketide_cyclase/dehydratase"/>
</dbReference>
<dbReference type="Pfam" id="PF10604">
    <property type="entry name" value="Polyketide_cyc2"/>
    <property type="match status" value="1"/>
</dbReference>
<name>A0ABQ3DRI3_9ACTN</name>
<dbReference type="InterPro" id="IPR023393">
    <property type="entry name" value="START-like_dom_sf"/>
</dbReference>
<evidence type="ECO:0008006" key="3">
    <source>
        <dbReference type="Google" id="ProtNLM"/>
    </source>
</evidence>
<evidence type="ECO:0000313" key="2">
    <source>
        <dbReference type="Proteomes" id="UP000599437"/>
    </source>
</evidence>
<accession>A0ABQ3DRI3</accession>
<dbReference type="EMBL" id="BMVO01000006">
    <property type="protein sequence ID" value="GHB01136.1"/>
    <property type="molecule type" value="Genomic_DNA"/>
</dbReference>
<proteinExistence type="predicted"/>
<organism evidence="1 2">
    <name type="scientific">Streptomyces chryseus</name>
    <dbReference type="NCBI Taxonomy" id="68186"/>
    <lineage>
        <taxon>Bacteria</taxon>
        <taxon>Bacillati</taxon>
        <taxon>Actinomycetota</taxon>
        <taxon>Actinomycetes</taxon>
        <taxon>Kitasatosporales</taxon>
        <taxon>Streptomycetaceae</taxon>
        <taxon>Streptomyces</taxon>
    </lineage>
</organism>
<reference evidence="2" key="1">
    <citation type="journal article" date="2019" name="Int. J. Syst. Evol. Microbiol.">
        <title>The Global Catalogue of Microorganisms (GCM) 10K type strain sequencing project: providing services to taxonomists for standard genome sequencing and annotation.</title>
        <authorList>
            <consortium name="The Broad Institute Genomics Platform"/>
            <consortium name="The Broad Institute Genome Sequencing Center for Infectious Disease"/>
            <person name="Wu L."/>
            <person name="Ma J."/>
        </authorList>
    </citation>
    <scope>NUCLEOTIDE SEQUENCE [LARGE SCALE GENOMIC DNA]</scope>
    <source>
        <strain evidence="2">JCM 4737</strain>
    </source>
</reference>
<sequence length="149" mass="16103">MVALFRVERRTPLSPDEAWRRLTAWEHHAAQVPLTRVTVTPAPPTGPGTLVVARTRVGRLGFDDPMEVVAWEPPAGGGPGHCRLEKRGRVVLGWAEIDVRPAPGGAVAVWTEDLRLRGLPGAFDGVVARAGRLVFSRALRGLLALPADR</sequence>
<keyword evidence="2" id="KW-1185">Reference proteome</keyword>
<dbReference type="Proteomes" id="UP000599437">
    <property type="component" value="Unassembled WGS sequence"/>
</dbReference>
<comment type="caution">
    <text evidence="1">The sequence shown here is derived from an EMBL/GenBank/DDBJ whole genome shotgun (WGS) entry which is preliminary data.</text>
</comment>
<evidence type="ECO:0000313" key="1">
    <source>
        <dbReference type="EMBL" id="GHB01136.1"/>
    </source>
</evidence>